<comment type="caution">
    <text evidence="4">The sequence shown here is derived from an EMBL/GenBank/DDBJ whole genome shotgun (WGS) entry which is preliminary data.</text>
</comment>
<comment type="similarity">
    <text evidence="2">Belongs to the skp family.</text>
</comment>
<dbReference type="PIRSF" id="PIRSF002094">
    <property type="entry name" value="OMP26_Skp"/>
    <property type="match status" value="1"/>
</dbReference>
<dbReference type="PANTHER" id="PTHR35089:SF1">
    <property type="entry name" value="CHAPERONE PROTEIN SKP"/>
    <property type="match status" value="1"/>
</dbReference>
<feature type="signal peptide" evidence="3">
    <location>
        <begin position="1"/>
        <end position="25"/>
    </location>
</feature>
<dbReference type="InterPro" id="IPR024930">
    <property type="entry name" value="Skp_dom_sf"/>
</dbReference>
<name>A0ABV9LVF6_9ALTE</name>
<dbReference type="EMBL" id="JBHSGU010000002">
    <property type="protein sequence ID" value="MFC4700019.1"/>
    <property type="molecule type" value="Genomic_DNA"/>
</dbReference>
<dbReference type="Gene3D" id="3.30.910.20">
    <property type="entry name" value="Skp domain"/>
    <property type="match status" value="1"/>
</dbReference>
<dbReference type="InterPro" id="IPR005632">
    <property type="entry name" value="Chaperone_Skp"/>
</dbReference>
<keyword evidence="1 3" id="KW-0732">Signal</keyword>
<dbReference type="SUPFAM" id="SSF111384">
    <property type="entry name" value="OmpH-like"/>
    <property type="match status" value="1"/>
</dbReference>
<evidence type="ECO:0000256" key="2">
    <source>
        <dbReference type="PIRNR" id="PIRNR002094"/>
    </source>
</evidence>
<proteinExistence type="inferred from homology"/>
<evidence type="ECO:0000313" key="4">
    <source>
        <dbReference type="EMBL" id="MFC4700019.1"/>
    </source>
</evidence>
<dbReference type="SMART" id="SM00935">
    <property type="entry name" value="OmpH"/>
    <property type="match status" value="1"/>
</dbReference>
<protein>
    <submittedName>
        <fullName evidence="4">OmpH family outer membrane protein</fullName>
    </submittedName>
</protein>
<keyword evidence="5" id="KW-1185">Reference proteome</keyword>
<evidence type="ECO:0000313" key="5">
    <source>
        <dbReference type="Proteomes" id="UP001595897"/>
    </source>
</evidence>
<gene>
    <name evidence="4" type="ORF">ACFO4O_07630</name>
</gene>
<dbReference type="Pfam" id="PF03938">
    <property type="entry name" value="OmpH"/>
    <property type="match status" value="1"/>
</dbReference>
<accession>A0ABV9LVF6</accession>
<evidence type="ECO:0000256" key="3">
    <source>
        <dbReference type="SAM" id="SignalP"/>
    </source>
</evidence>
<feature type="chain" id="PRO_5047185585" evidence="3">
    <location>
        <begin position="26"/>
        <end position="171"/>
    </location>
</feature>
<organism evidence="4 5">
    <name type="scientific">Glaciecola siphonariae</name>
    <dbReference type="NCBI Taxonomy" id="521012"/>
    <lineage>
        <taxon>Bacteria</taxon>
        <taxon>Pseudomonadati</taxon>
        <taxon>Pseudomonadota</taxon>
        <taxon>Gammaproteobacteria</taxon>
        <taxon>Alteromonadales</taxon>
        <taxon>Alteromonadaceae</taxon>
        <taxon>Glaciecola</taxon>
    </lineage>
</organism>
<dbReference type="Proteomes" id="UP001595897">
    <property type="component" value="Unassembled WGS sequence"/>
</dbReference>
<sequence>MKSFNKALSIAAILGMSLVSTVASAAQKVGVIDVQLVLQSLPQVAVIEQKINAEFQEQIQEVTAMREEGNFLVEKLQREAATMSEAQKTELQQQIATLGQQMQQKGQPLQQNMQARTAEERNKLLGLIKQAIDGIAAAEGYDMVLNANSVPFAKDEYDISQKVLSQVSKAN</sequence>
<evidence type="ECO:0000256" key="1">
    <source>
        <dbReference type="ARBA" id="ARBA00022729"/>
    </source>
</evidence>
<dbReference type="PANTHER" id="PTHR35089">
    <property type="entry name" value="CHAPERONE PROTEIN SKP"/>
    <property type="match status" value="1"/>
</dbReference>
<dbReference type="RefSeq" id="WP_382407079.1">
    <property type="nucleotide sequence ID" value="NZ_JBHSGU010000002.1"/>
</dbReference>
<reference evidence="5" key="1">
    <citation type="journal article" date="2019" name="Int. J. Syst. Evol. Microbiol.">
        <title>The Global Catalogue of Microorganisms (GCM) 10K type strain sequencing project: providing services to taxonomists for standard genome sequencing and annotation.</title>
        <authorList>
            <consortium name="The Broad Institute Genomics Platform"/>
            <consortium name="The Broad Institute Genome Sequencing Center for Infectious Disease"/>
            <person name="Wu L."/>
            <person name="Ma J."/>
        </authorList>
    </citation>
    <scope>NUCLEOTIDE SEQUENCE [LARGE SCALE GENOMIC DNA]</scope>
    <source>
        <strain evidence="5">KACC 12507</strain>
    </source>
</reference>